<accession>A0AAD7UGS2</accession>
<reference evidence="3" key="1">
    <citation type="submission" date="2023-01" db="EMBL/GenBank/DDBJ databases">
        <title>Metagenome sequencing of chrysophaentin producing Chrysophaeum taylorii.</title>
        <authorList>
            <person name="Davison J."/>
            <person name="Bewley C."/>
        </authorList>
    </citation>
    <scope>NUCLEOTIDE SEQUENCE</scope>
    <source>
        <strain evidence="3">NIES-1699</strain>
    </source>
</reference>
<feature type="signal peptide" evidence="2">
    <location>
        <begin position="1"/>
        <end position="16"/>
    </location>
</feature>
<feature type="region of interest" description="Disordered" evidence="1">
    <location>
        <begin position="1244"/>
        <end position="1277"/>
    </location>
</feature>
<feature type="region of interest" description="Disordered" evidence="1">
    <location>
        <begin position="16"/>
        <end position="115"/>
    </location>
</feature>
<feature type="compositionally biased region" description="Low complexity" evidence="1">
    <location>
        <begin position="208"/>
        <end position="218"/>
    </location>
</feature>
<feature type="compositionally biased region" description="Pro residues" evidence="1">
    <location>
        <begin position="1248"/>
        <end position="1276"/>
    </location>
</feature>
<protein>
    <submittedName>
        <fullName evidence="3">Uncharacterized protein</fullName>
    </submittedName>
</protein>
<feature type="region of interest" description="Disordered" evidence="1">
    <location>
        <begin position="191"/>
        <end position="227"/>
    </location>
</feature>
<evidence type="ECO:0000256" key="1">
    <source>
        <dbReference type="SAM" id="MobiDB-lite"/>
    </source>
</evidence>
<gene>
    <name evidence="3" type="ORF">CTAYLR_000536</name>
</gene>
<evidence type="ECO:0000256" key="2">
    <source>
        <dbReference type="SAM" id="SignalP"/>
    </source>
</evidence>
<keyword evidence="4" id="KW-1185">Reference proteome</keyword>
<keyword evidence="2" id="KW-0732">Signal</keyword>
<feature type="compositionally biased region" description="Basic and acidic residues" evidence="1">
    <location>
        <begin position="18"/>
        <end position="108"/>
    </location>
</feature>
<proteinExistence type="predicted"/>
<name>A0AAD7UGS2_9STRA</name>
<dbReference type="EMBL" id="JAQMWT010000309">
    <property type="protein sequence ID" value="KAJ8605801.1"/>
    <property type="molecule type" value="Genomic_DNA"/>
</dbReference>
<organism evidence="3 4">
    <name type="scientific">Chrysophaeum taylorii</name>
    <dbReference type="NCBI Taxonomy" id="2483200"/>
    <lineage>
        <taxon>Eukaryota</taxon>
        <taxon>Sar</taxon>
        <taxon>Stramenopiles</taxon>
        <taxon>Ochrophyta</taxon>
        <taxon>Pelagophyceae</taxon>
        <taxon>Pelagomonadales</taxon>
        <taxon>Pelagomonadaceae</taxon>
        <taxon>Chrysophaeum</taxon>
    </lineage>
</organism>
<evidence type="ECO:0000313" key="3">
    <source>
        <dbReference type="EMBL" id="KAJ8605801.1"/>
    </source>
</evidence>
<comment type="caution">
    <text evidence="3">The sequence shown here is derived from an EMBL/GenBank/DDBJ whole genome shotgun (WGS) entry which is preliminary data.</text>
</comment>
<dbReference type="Proteomes" id="UP001230188">
    <property type="component" value="Unassembled WGS sequence"/>
</dbReference>
<dbReference type="PANTHER" id="PTHR48148:SF2">
    <property type="entry name" value="PA14 DOMAIN-CONTAINING PROTEIN"/>
    <property type="match status" value="1"/>
</dbReference>
<sequence length="1654" mass="177957">MRWWLLVVAVRAQFLADRNPERGADRNPERDADRNPDLDAHEDADRNPERDADRTPDLDAHEDADRGAERGADRTPDLDAHEDAERGADRTPDRTPDLDAHEDADGQPHDAALGSAYEFPDRGTLGRAVGVFGPDVLPDAATLDLGAVYFVQADVVRANLRAFARAVVETNFQTDDVQAVVRADAAADELADELSDPRTDTYSPSYVPTSCPTSTPKPSTTPVPEPTLKPTLGPTEFTGITFQPQPPNICLVGELCRIGFTVLPIPDNNDDNMPIVDAFIENDSESNDIVLLNSYTVAGRHVIIDYLVGPTVPTNSGYQLRVIDYLSGSSATSSDFTIATYEPTLAPQAATTTVTSGVQAPAPTSDTLYYAVTKAVGSGLVFGTGDTLELGENITLTVQYTGTSQSEDGDLVVQLCQAPVTYFESCPPERLADTIYDVDVPAEAGTSNSINYVVPTTVSPGTYYFVFVDLVNGDSTDGRRRRLLQASQLIYVSGTFLIVTYQPTMAPVVPSYAPTESSYSPSYRPSEVPSYVPTIGCTFEFVEVDSDSYFQIGVANALTFRICDLREFGLVDILVISASDDSVSDVAVDYLEVTSEYTTVYYTPSSSLVEEGAYYFRGVEYVLGYDVDSETFEMGFGDYSPSSLPTVHVSYNPSPNPTANTLFVDVTKPSGEELLFDSGDSVTRGDELTVQLQYSSSSSEDGTATIRFCRGGDTFETCEILGDEAVYFVDVSNAAASSSSIITTTASVLLGGDTRIIVTSTVSPFVTITGTFEVVELEPSYEPTTLPTSPVSLILNPPSVWFQGTTNTLTLLVTSSERTVDVLLYQNSVSDENLVDVVVSYATFSGEKDFSYAVTADPPPGSYVLRLVDYTLGTTDYDLEIVDTTNTPSLSPSFPTYSPTLTRTTFITSVTKESGEALVFGGSDFLVAGTTATVSVSTQESTLSVGICRENEISEDNGCDSPEFVVRAASSFPATFTVPEVDGAVVFFTTGDVSFTGSFYVYDYSPTSLPSYAPTTAGPTAFPTASTIKFLDLDEDYVIGSTTNEIKVEYVGKSPMSSRLDILLYASSASSLADEIVEYYEVAALDVDLTFSWTVDAGLTPGTYYFRAIDLQQGLDVTSDNFSLVLADETYDPTPSPSLPPSTTRVVLTFDYSDVLTVGQSLTMRLRYTGSSTQIATTTVRMCAPEDCGKKIDTVAYGEEVSSGATTTITYTIPESFAGESEVVFLVEDASGFEYTTSPFEVQYYAPTPTPTPKPTSSPTLKPTPTPSSLPSPYPSPAGISLVPKTFDSWYRDETKTFDVVLTGGGGGETNGVVDVGVFQNDDDLLVVLADAAEMTDGVLSFAFTPSTLSPGEDYVIKAYEYERGYAASSDPFEIVDRYGPTAVPTPEPTPEPSRAPTTSTIAVTVYENSEILDFGDGTNFLIVNDTFSVDVAYTGALARSSGLGTVRICEASDPDASGYNGFQADRPVETCDSVELLASSVPFSRSGTLVSARLSFTTADYVYFRVDVALDRDSDDVVADFTLEELDLYVLAYETPTVFVGDYEPTHLPTPLPSTPSPSSKPIAVPTYVPSSFPTDTPTLYPTTPIPSVSQTDSPTWHKWSSTSKDCDWVGDFLNDGVYTRCDARSADDIYAYEACLKTCLGYVVPTPAPSTL</sequence>
<dbReference type="PANTHER" id="PTHR48148">
    <property type="entry name" value="KERATINOCYTE PROLINE-RICH PROTEIN"/>
    <property type="match status" value="1"/>
</dbReference>
<feature type="chain" id="PRO_5042252952" evidence="2">
    <location>
        <begin position="17"/>
        <end position="1654"/>
    </location>
</feature>
<evidence type="ECO:0000313" key="4">
    <source>
        <dbReference type="Proteomes" id="UP001230188"/>
    </source>
</evidence>